<reference evidence="3" key="1">
    <citation type="submission" date="2023-03" db="EMBL/GenBank/DDBJ databases">
        <title>Massive genome expansion in bonnet fungi (Mycena s.s.) driven by repeated elements and novel gene families across ecological guilds.</title>
        <authorList>
            <consortium name="Lawrence Berkeley National Laboratory"/>
            <person name="Harder C.B."/>
            <person name="Miyauchi S."/>
            <person name="Viragh M."/>
            <person name="Kuo A."/>
            <person name="Thoen E."/>
            <person name="Andreopoulos B."/>
            <person name="Lu D."/>
            <person name="Skrede I."/>
            <person name="Drula E."/>
            <person name="Henrissat B."/>
            <person name="Morin E."/>
            <person name="Kohler A."/>
            <person name="Barry K."/>
            <person name="LaButti K."/>
            <person name="Morin E."/>
            <person name="Salamov A."/>
            <person name="Lipzen A."/>
            <person name="Mereny Z."/>
            <person name="Hegedus B."/>
            <person name="Baldrian P."/>
            <person name="Stursova M."/>
            <person name="Weitz H."/>
            <person name="Taylor A."/>
            <person name="Grigoriev I.V."/>
            <person name="Nagy L.G."/>
            <person name="Martin F."/>
            <person name="Kauserud H."/>
        </authorList>
    </citation>
    <scope>NUCLEOTIDE SEQUENCE</scope>
    <source>
        <strain evidence="3">CBHHK002</strain>
    </source>
</reference>
<evidence type="ECO:0000313" key="4">
    <source>
        <dbReference type="Proteomes" id="UP001218218"/>
    </source>
</evidence>
<accession>A0AAD7EG32</accession>
<feature type="compositionally biased region" description="Basic and acidic residues" evidence="1">
    <location>
        <begin position="20"/>
        <end position="51"/>
    </location>
</feature>
<dbReference type="AlphaFoldDB" id="A0AAD7EG32"/>
<evidence type="ECO:0000256" key="1">
    <source>
        <dbReference type="SAM" id="MobiDB-lite"/>
    </source>
</evidence>
<dbReference type="Proteomes" id="UP001218218">
    <property type="component" value="Unassembled WGS sequence"/>
</dbReference>
<keyword evidence="4" id="KW-1185">Reference proteome</keyword>
<protein>
    <submittedName>
        <fullName evidence="3">Uncharacterized protein</fullName>
    </submittedName>
</protein>
<evidence type="ECO:0000313" key="3">
    <source>
        <dbReference type="EMBL" id="KAJ7321938.1"/>
    </source>
</evidence>
<comment type="caution">
    <text evidence="3">The sequence shown here is derived from an EMBL/GenBank/DDBJ whole genome shotgun (WGS) entry which is preliminary data.</text>
</comment>
<proteinExistence type="predicted"/>
<keyword evidence="2" id="KW-0472">Membrane</keyword>
<dbReference type="EMBL" id="JARIHO010000049">
    <property type="protein sequence ID" value="KAJ7321938.1"/>
    <property type="molecule type" value="Genomic_DNA"/>
</dbReference>
<keyword evidence="2" id="KW-0812">Transmembrane</keyword>
<evidence type="ECO:0000256" key="2">
    <source>
        <dbReference type="SAM" id="Phobius"/>
    </source>
</evidence>
<sequence>MSYFRGPSVYILLLEEEEEQQRRLQRERERRERQERQERERRERERRERERERERRAQLLQQLKAPPGACPGGLSLNHLSSLLFLLVLSALALALVGWFIFLGLLLTILAYLLLVIMPESPQTVEPCSTPGVPGRDATFIRGIRSAGALAVFLPHVAVLAVNEHIHRVASLAKRCMDSGRNPAAYGFTRLFCTEFKSSQYVLFFSFASGRYICGPHTRFFHRVFISSRILMNDLPSSNSSQILKLGV</sequence>
<gene>
    <name evidence="3" type="ORF">DFH08DRAFT_941822</name>
</gene>
<feature type="transmembrane region" description="Helical" evidence="2">
    <location>
        <begin position="82"/>
        <end position="114"/>
    </location>
</feature>
<keyword evidence="2" id="KW-1133">Transmembrane helix</keyword>
<feature type="region of interest" description="Disordered" evidence="1">
    <location>
        <begin position="18"/>
        <end position="51"/>
    </location>
</feature>
<name>A0AAD7EG32_9AGAR</name>
<organism evidence="3 4">
    <name type="scientific">Mycena albidolilacea</name>
    <dbReference type="NCBI Taxonomy" id="1033008"/>
    <lineage>
        <taxon>Eukaryota</taxon>
        <taxon>Fungi</taxon>
        <taxon>Dikarya</taxon>
        <taxon>Basidiomycota</taxon>
        <taxon>Agaricomycotina</taxon>
        <taxon>Agaricomycetes</taxon>
        <taxon>Agaricomycetidae</taxon>
        <taxon>Agaricales</taxon>
        <taxon>Marasmiineae</taxon>
        <taxon>Mycenaceae</taxon>
        <taxon>Mycena</taxon>
    </lineage>
</organism>